<feature type="signal peptide" evidence="1">
    <location>
        <begin position="1"/>
        <end position="23"/>
    </location>
</feature>
<gene>
    <name evidence="2" type="ORF">GV64_08490</name>
</gene>
<evidence type="ECO:0000313" key="3">
    <source>
        <dbReference type="Proteomes" id="UP000027997"/>
    </source>
</evidence>
<feature type="chain" id="PRO_5001758711" evidence="1">
    <location>
        <begin position="24"/>
        <end position="107"/>
    </location>
</feature>
<comment type="caution">
    <text evidence="2">The sequence shown here is derived from an EMBL/GenBank/DDBJ whole genome shotgun (WGS) entry which is preliminary data.</text>
</comment>
<reference evidence="2 3" key="1">
    <citation type="submission" date="2014-06" db="EMBL/GenBank/DDBJ databases">
        <title>Whole Genome Sequences of Three Symbiotic Endozoicomonas Bacteria.</title>
        <authorList>
            <person name="Neave M.J."/>
            <person name="Apprill A."/>
            <person name="Voolstra C.R."/>
        </authorList>
    </citation>
    <scope>NUCLEOTIDE SEQUENCE [LARGE SCALE GENOMIC DNA]</scope>
    <source>
        <strain evidence="2 3">DSM 22380</strain>
    </source>
</reference>
<dbReference type="EMBL" id="JOJP01000001">
    <property type="protein sequence ID" value="KEI70777.1"/>
    <property type="molecule type" value="Genomic_DNA"/>
</dbReference>
<protein>
    <submittedName>
        <fullName evidence="2">Uncharacterized protein</fullName>
    </submittedName>
</protein>
<sequence>MHSVSLKFKVIAALLFISFNSWSVNLDKHDVYYQVRYSYKNNKIDYNAVCSNYKRGSVENRGCRRQAQHYFRDQCHKYGSFDIEKTRHNLTKKKMYCLAKSQFNPIR</sequence>
<dbReference type="Proteomes" id="UP000027997">
    <property type="component" value="Unassembled WGS sequence"/>
</dbReference>
<proteinExistence type="predicted"/>
<organism evidence="2 3">
    <name type="scientific">Endozoicomonas elysicola</name>
    <dbReference type="NCBI Taxonomy" id="305900"/>
    <lineage>
        <taxon>Bacteria</taxon>
        <taxon>Pseudomonadati</taxon>
        <taxon>Pseudomonadota</taxon>
        <taxon>Gammaproteobacteria</taxon>
        <taxon>Oceanospirillales</taxon>
        <taxon>Endozoicomonadaceae</taxon>
        <taxon>Endozoicomonas</taxon>
    </lineage>
</organism>
<accession>A0A081K9F1</accession>
<evidence type="ECO:0000256" key="1">
    <source>
        <dbReference type="SAM" id="SignalP"/>
    </source>
</evidence>
<evidence type="ECO:0000313" key="2">
    <source>
        <dbReference type="EMBL" id="KEI70777.1"/>
    </source>
</evidence>
<keyword evidence="3" id="KW-1185">Reference proteome</keyword>
<name>A0A081K9F1_9GAMM</name>
<keyword evidence="1" id="KW-0732">Signal</keyword>
<dbReference type="AlphaFoldDB" id="A0A081K9F1"/>